<reference evidence="1" key="1">
    <citation type="submission" date="2021-01" db="EMBL/GenBank/DDBJ databases">
        <title>Whole genome shotgun sequence of Rhizocola hellebori NBRC 109834.</title>
        <authorList>
            <person name="Komaki H."/>
            <person name="Tamura T."/>
        </authorList>
    </citation>
    <scope>NUCLEOTIDE SEQUENCE</scope>
    <source>
        <strain evidence="1">NBRC 109834</strain>
    </source>
</reference>
<dbReference type="RefSeq" id="WP_203908872.1">
    <property type="nucleotide sequence ID" value="NZ_BONY01000016.1"/>
</dbReference>
<dbReference type="Proteomes" id="UP000612899">
    <property type="component" value="Unassembled WGS sequence"/>
</dbReference>
<gene>
    <name evidence="1" type="ORF">Rhe02_30670</name>
</gene>
<comment type="caution">
    <text evidence="1">The sequence shown here is derived from an EMBL/GenBank/DDBJ whole genome shotgun (WGS) entry which is preliminary data.</text>
</comment>
<dbReference type="EMBL" id="BONY01000016">
    <property type="protein sequence ID" value="GIH05000.1"/>
    <property type="molecule type" value="Genomic_DNA"/>
</dbReference>
<keyword evidence="2" id="KW-1185">Reference proteome</keyword>
<evidence type="ECO:0000313" key="1">
    <source>
        <dbReference type="EMBL" id="GIH05000.1"/>
    </source>
</evidence>
<evidence type="ECO:0000313" key="2">
    <source>
        <dbReference type="Proteomes" id="UP000612899"/>
    </source>
</evidence>
<dbReference type="AlphaFoldDB" id="A0A8J3Q8F2"/>
<protein>
    <submittedName>
        <fullName evidence="1">Uncharacterized protein</fullName>
    </submittedName>
</protein>
<name>A0A8J3Q8F2_9ACTN</name>
<accession>A0A8J3Q8F2</accession>
<sequence>MEYRDGTLIREDGTGLMFVVIDGRLSMIENSEIFDASNATTIDTAKLQQLRREGGPAISGDAYLAIVDGKGYLVNNGEKRYFTSEAAIRKYGFNRGKFQDRKATDLPTSAGADLG</sequence>
<organism evidence="1 2">
    <name type="scientific">Rhizocola hellebori</name>
    <dbReference type="NCBI Taxonomy" id="1392758"/>
    <lineage>
        <taxon>Bacteria</taxon>
        <taxon>Bacillati</taxon>
        <taxon>Actinomycetota</taxon>
        <taxon>Actinomycetes</taxon>
        <taxon>Micromonosporales</taxon>
        <taxon>Micromonosporaceae</taxon>
        <taxon>Rhizocola</taxon>
    </lineage>
</organism>
<proteinExistence type="predicted"/>